<name>A0A414S100_9FIRM</name>
<evidence type="ECO:0000313" key="2">
    <source>
        <dbReference type="Proteomes" id="UP000284112"/>
    </source>
</evidence>
<dbReference type="Proteomes" id="UP000284112">
    <property type="component" value="Unassembled WGS sequence"/>
</dbReference>
<dbReference type="AlphaFoldDB" id="A0A414S100"/>
<dbReference type="RefSeq" id="WP_118309736.1">
    <property type="nucleotide sequence ID" value="NZ_QRHW01000015.1"/>
</dbReference>
<sequence>MISLLSILLQIGIHATLGWNTKEVDEKVRDSVRDGKNWKVKMMLRYEWIYRKPEKRYSRNEYSV</sequence>
<protein>
    <submittedName>
        <fullName evidence="1">Uncharacterized protein</fullName>
    </submittedName>
</protein>
<accession>A0A414S100</accession>
<organism evidence="1 2">
    <name type="scientific">Dorea longicatena</name>
    <dbReference type="NCBI Taxonomy" id="88431"/>
    <lineage>
        <taxon>Bacteria</taxon>
        <taxon>Bacillati</taxon>
        <taxon>Bacillota</taxon>
        <taxon>Clostridia</taxon>
        <taxon>Lachnospirales</taxon>
        <taxon>Lachnospiraceae</taxon>
        <taxon>Dorea</taxon>
    </lineage>
</organism>
<comment type="caution">
    <text evidence="1">The sequence shown here is derived from an EMBL/GenBank/DDBJ whole genome shotgun (WGS) entry which is preliminary data.</text>
</comment>
<proteinExistence type="predicted"/>
<dbReference type="EMBL" id="QRHW01000015">
    <property type="protein sequence ID" value="RHG07389.1"/>
    <property type="molecule type" value="Genomic_DNA"/>
</dbReference>
<reference evidence="1 2" key="1">
    <citation type="submission" date="2018-08" db="EMBL/GenBank/DDBJ databases">
        <title>A genome reference for cultivated species of the human gut microbiota.</title>
        <authorList>
            <person name="Zou Y."/>
            <person name="Xue W."/>
            <person name="Luo G."/>
        </authorList>
    </citation>
    <scope>NUCLEOTIDE SEQUENCE [LARGE SCALE GENOMIC DNA]</scope>
    <source>
        <strain evidence="1 2">AM23-13</strain>
    </source>
</reference>
<gene>
    <name evidence="1" type="ORF">DW641_09525</name>
</gene>
<evidence type="ECO:0000313" key="1">
    <source>
        <dbReference type="EMBL" id="RHG07389.1"/>
    </source>
</evidence>